<dbReference type="InterPro" id="IPR012341">
    <property type="entry name" value="6hp_glycosidase-like_sf"/>
</dbReference>
<dbReference type="Proteomes" id="UP001403385">
    <property type="component" value="Unassembled WGS sequence"/>
</dbReference>
<evidence type="ECO:0008006" key="3">
    <source>
        <dbReference type="Google" id="ProtNLM"/>
    </source>
</evidence>
<dbReference type="RefSeq" id="WP_346820790.1">
    <property type="nucleotide sequence ID" value="NZ_JBDKWZ010000004.1"/>
</dbReference>
<name>A0AAW9S6G5_9BACT</name>
<dbReference type="EMBL" id="JBDKWZ010000004">
    <property type="protein sequence ID" value="MEN7548008.1"/>
    <property type="molecule type" value="Genomic_DNA"/>
</dbReference>
<dbReference type="AlphaFoldDB" id="A0AAW9S6G5"/>
<dbReference type="Gene3D" id="1.50.10.10">
    <property type="match status" value="1"/>
</dbReference>
<accession>A0AAW9S6G5</accession>
<dbReference type="InterPro" id="IPR008928">
    <property type="entry name" value="6-hairpin_glycosidase_sf"/>
</dbReference>
<gene>
    <name evidence="1" type="ORF">AAG747_08810</name>
</gene>
<sequence>MKKTISILIGLFLFFQACQPSEQQKSSREVFDTQEIDAALSGMKNRWKEQGDAIVWEVKDSHTDHLEFSGRKVSAVVYYGADSTGQLVLHRRVVWPMLRTIPNDTHASSIHDFDSEINPILRINGEELHREQPFEVSFNGILTLRSETGKHLEIQRQLSPSTHLPVIVEKITYKNTGASSMDLEIAPVYQQVETAEEKGVSGAYVFEVRSDTSGVFSLQPGESCRVGIQIAGRKVSTAPLKVGVEQELRLREGYLRSLQNKLVLECPDPVLNQMFAFAKIRAAESIFETQGGLMHGPGGTRYYAAIWANDQAEYINPFFPFLGDSTGNASAMNSFRHFARFMNDEFKPIPSSIVAEGTDIWNGAGDRGDMAMIAYGASRFALEMGHPEIAEELWPLINWCLEYLERKKTPEGVYASDTDELENRFPAGKANLSTAMLTYGALRSTTYLCEELGKKEEAGIFAQRADQLRTDIEAYFGAEVQGYATYRYFEGNDKLRSWICIPLTMGMFERKDETIRALLSPHLWSKDGVYTEAGSDTFWDRSTLYAFRGIFAAGEVETALKYFKYYSQKRLLGEHVPYAVEAWPEGNQRHLSAESGLYCRVVTEGLFGIEPTGFQQFSCLPRLPEAWPQMQLKQVQAFGRSFDINVFRDGEKVKVAVTADGDTKVKEVKDNTPVMVDLSNLGN</sequence>
<evidence type="ECO:0000313" key="1">
    <source>
        <dbReference type="EMBL" id="MEN7548008.1"/>
    </source>
</evidence>
<dbReference type="GO" id="GO:0005975">
    <property type="term" value="P:carbohydrate metabolic process"/>
    <property type="evidence" value="ECO:0007669"/>
    <property type="project" value="InterPro"/>
</dbReference>
<organism evidence="1 2">
    <name type="scientific">Rapidithrix thailandica</name>
    <dbReference type="NCBI Taxonomy" id="413964"/>
    <lineage>
        <taxon>Bacteria</taxon>
        <taxon>Pseudomonadati</taxon>
        <taxon>Bacteroidota</taxon>
        <taxon>Cytophagia</taxon>
        <taxon>Cytophagales</taxon>
        <taxon>Flammeovirgaceae</taxon>
        <taxon>Rapidithrix</taxon>
    </lineage>
</organism>
<dbReference type="PROSITE" id="PS51257">
    <property type="entry name" value="PROKAR_LIPOPROTEIN"/>
    <property type="match status" value="1"/>
</dbReference>
<proteinExistence type="predicted"/>
<reference evidence="1 2" key="1">
    <citation type="submission" date="2024-04" db="EMBL/GenBank/DDBJ databases">
        <title>Novel genus in family Flammeovirgaceae.</title>
        <authorList>
            <person name="Nguyen T.H."/>
            <person name="Vuong T.Q."/>
            <person name="Le H."/>
            <person name="Kim S.-G."/>
        </authorList>
    </citation>
    <scope>NUCLEOTIDE SEQUENCE [LARGE SCALE GENOMIC DNA]</scope>
    <source>
        <strain evidence="1 2">JCM 23209</strain>
    </source>
</reference>
<dbReference type="SUPFAM" id="SSF48208">
    <property type="entry name" value="Six-hairpin glycosidases"/>
    <property type="match status" value="1"/>
</dbReference>
<keyword evidence="2" id="KW-1185">Reference proteome</keyword>
<protein>
    <recommendedName>
        <fullName evidence="3">Alpha-L-rhamnosidase six-hairpin glycosidase domain-containing protein</fullName>
    </recommendedName>
</protein>
<comment type="caution">
    <text evidence="1">The sequence shown here is derived from an EMBL/GenBank/DDBJ whole genome shotgun (WGS) entry which is preliminary data.</text>
</comment>
<evidence type="ECO:0000313" key="2">
    <source>
        <dbReference type="Proteomes" id="UP001403385"/>
    </source>
</evidence>